<geneLocation type="mitochondrion" evidence="1"/>
<name>A0A088CQV8_9HELO</name>
<accession>A0A088CQV8</accession>
<evidence type="ECO:0000313" key="1">
    <source>
        <dbReference type="EMBL" id="AIJ56816.1"/>
    </source>
</evidence>
<organism evidence="1">
    <name type="scientific">Sclerotinia borealis</name>
    <dbReference type="NCBI Taxonomy" id="77105"/>
    <lineage>
        <taxon>Eukaryota</taxon>
        <taxon>Fungi</taxon>
        <taxon>Dikarya</taxon>
        <taxon>Ascomycota</taxon>
        <taxon>Pezizomycotina</taxon>
        <taxon>Leotiomycetes</taxon>
        <taxon>Helotiales</taxon>
        <taxon>Sclerotiniaceae</taxon>
        <taxon>Sclerotinia</taxon>
    </lineage>
</organism>
<dbReference type="RefSeq" id="YP_009072392.1">
    <property type="nucleotide sequence ID" value="NC_025200.1"/>
</dbReference>
<sequence length="121" mass="13732">MFTGFNLSKEETSFFTILMQLDLLITEQFFWDTFGLSLNVAPMVGTRESSILSDETKKRMSDAHLNLDITLSDDQWQAIRAKASEAWAKESLGSQRREVISEFHGRAVLVKDSDQKVIGEV</sequence>
<dbReference type="EMBL" id="KJ434027">
    <property type="protein sequence ID" value="AIJ56816.1"/>
    <property type="molecule type" value="Genomic_DNA"/>
</dbReference>
<dbReference type="AlphaFoldDB" id="A0A088CQV8"/>
<keyword evidence="1" id="KW-0496">Mitochondrion</keyword>
<dbReference type="GeneID" id="20498035"/>
<reference evidence="1" key="1">
    <citation type="journal article" date="2014" name="PLoS ONE">
        <title>The 203 kbp Mitochondrial Genome of the Phytopathogenic Fungus Sclerotinia borealis Reveals Multiple Invasions of Introns and Genomic Duplications.</title>
        <authorList>
            <person name="Mardanov A.V."/>
            <person name="Beletsky A.V."/>
            <person name="Kadnikov V.V."/>
            <person name="Ignatov A.N."/>
            <person name="Ravin N.V."/>
        </authorList>
    </citation>
    <scope>NUCLEOTIDE SEQUENCE</scope>
    <source>
        <strain evidence="1">F-4128</strain>
    </source>
</reference>
<protein>
    <submittedName>
        <fullName evidence="1">Uncharacterized protein</fullName>
    </submittedName>
</protein>
<gene>
    <name evidence="1" type="ORF">SBORM_0124</name>
</gene>
<proteinExistence type="predicted"/>